<dbReference type="Pfam" id="PF14537">
    <property type="entry name" value="Cytochrom_c3_2"/>
    <property type="match status" value="1"/>
</dbReference>
<dbReference type="Proteomes" id="UP000000684">
    <property type="component" value="Chromosome"/>
</dbReference>
<comment type="cofactor">
    <cofactor evidence="1">
        <name>heme c</name>
        <dbReference type="ChEBI" id="CHEBI:61717"/>
    </cofactor>
</comment>
<gene>
    <name evidence="10" type="ordered locus">Sfri_0509</name>
</gene>
<name>Q088E5_SHEFN</name>
<keyword evidence="5" id="KW-0479">Metal-binding</keyword>
<evidence type="ECO:0000313" key="10">
    <source>
        <dbReference type="EMBL" id="ABI70370.1"/>
    </source>
</evidence>
<reference evidence="10 11" key="1">
    <citation type="submission" date="2006-08" db="EMBL/GenBank/DDBJ databases">
        <title>Complete sequence of Shewanella frigidimarina NCIMB 400.</title>
        <authorList>
            <consortium name="US DOE Joint Genome Institute"/>
            <person name="Copeland A."/>
            <person name="Lucas S."/>
            <person name="Lapidus A."/>
            <person name="Barry K."/>
            <person name="Detter J.C."/>
            <person name="Glavina del Rio T."/>
            <person name="Hammon N."/>
            <person name="Israni S."/>
            <person name="Dalin E."/>
            <person name="Tice H."/>
            <person name="Pitluck S."/>
            <person name="Fredrickson J.K."/>
            <person name="Kolker E."/>
            <person name="McCuel L.A."/>
            <person name="DiChristina T."/>
            <person name="Nealson K.H."/>
            <person name="Newman D."/>
            <person name="Tiedje J.M."/>
            <person name="Zhou J."/>
            <person name="Romine M.F."/>
            <person name="Culley D.E."/>
            <person name="Serres M."/>
            <person name="Chertkov O."/>
            <person name="Brettin T."/>
            <person name="Bruce D."/>
            <person name="Han C."/>
            <person name="Tapia R."/>
            <person name="Gilna P."/>
            <person name="Schmutz J."/>
            <person name="Larimer F."/>
            <person name="Land M."/>
            <person name="Hauser L."/>
            <person name="Kyrpides N."/>
            <person name="Mikhailova N."/>
            <person name="Richardson P."/>
        </authorList>
    </citation>
    <scope>NUCLEOTIDE SEQUENCE [LARGE SCALE GENOMIC DNA]</scope>
    <source>
        <strain evidence="10 11">NCIMB 400</strain>
    </source>
</reference>
<dbReference type="SUPFAM" id="SSF48695">
    <property type="entry name" value="Multiheme cytochromes"/>
    <property type="match status" value="1"/>
</dbReference>
<keyword evidence="3" id="KW-0813">Transport</keyword>
<sequence length="118" mass="13617" precursor="true">MFSDWMTIMDKKLILTLLTVLTLFFTHYASAKTMKSHHKKSGLNCADCHISKTFEAAPMEQCLTCHELPQKKQDYHGAPDKHDSPHYGVELECENCHAEHETSENFCNNCHEFEFNVP</sequence>
<evidence type="ECO:0000256" key="3">
    <source>
        <dbReference type="ARBA" id="ARBA00022448"/>
    </source>
</evidence>
<evidence type="ECO:0000256" key="8">
    <source>
        <dbReference type="ARBA" id="ARBA00023004"/>
    </source>
</evidence>
<dbReference type="HOGENOM" id="CLU_136713_1_1_6"/>
<protein>
    <submittedName>
        <fullName evidence="10">Tetraheme cytochrome c</fullName>
    </submittedName>
</protein>
<dbReference type="KEGG" id="sfr:Sfri_0509"/>
<evidence type="ECO:0000256" key="2">
    <source>
        <dbReference type="ARBA" id="ARBA00004418"/>
    </source>
</evidence>
<dbReference type="OrthoDB" id="5815742at2"/>
<dbReference type="Gene3D" id="1.10.1130.10">
    <property type="entry name" value="Flavocytochrome C3, Chain A"/>
    <property type="match status" value="1"/>
</dbReference>
<dbReference type="AlphaFoldDB" id="Q088E5"/>
<dbReference type="EMBL" id="CP000447">
    <property type="protein sequence ID" value="ABI70370.1"/>
    <property type="molecule type" value="Genomic_DNA"/>
</dbReference>
<comment type="subcellular location">
    <subcellularLocation>
        <location evidence="2">Periplasm</location>
    </subcellularLocation>
</comment>
<organism evidence="10 11">
    <name type="scientific">Shewanella frigidimarina (strain NCIMB 400)</name>
    <dbReference type="NCBI Taxonomy" id="318167"/>
    <lineage>
        <taxon>Bacteria</taxon>
        <taxon>Pseudomonadati</taxon>
        <taxon>Pseudomonadota</taxon>
        <taxon>Gammaproteobacteria</taxon>
        <taxon>Alteromonadales</taxon>
        <taxon>Shewanellaceae</taxon>
        <taxon>Shewanella</taxon>
    </lineage>
</organism>
<dbReference type="GO" id="GO:0046872">
    <property type="term" value="F:metal ion binding"/>
    <property type="evidence" value="ECO:0007669"/>
    <property type="project" value="UniProtKB-KW"/>
</dbReference>
<dbReference type="eggNOG" id="ENOG503347B">
    <property type="taxonomic scope" value="Bacteria"/>
</dbReference>
<keyword evidence="11" id="KW-1185">Reference proteome</keyword>
<keyword evidence="8" id="KW-0408">Iron</keyword>
<evidence type="ECO:0000256" key="6">
    <source>
        <dbReference type="ARBA" id="ARBA00022764"/>
    </source>
</evidence>
<evidence type="ECO:0000259" key="9">
    <source>
        <dbReference type="Pfam" id="PF14537"/>
    </source>
</evidence>
<evidence type="ECO:0000256" key="1">
    <source>
        <dbReference type="ARBA" id="ARBA00001926"/>
    </source>
</evidence>
<feature type="domain" description="Tetrahaem cytochrome" evidence="9">
    <location>
        <begin position="37"/>
        <end position="112"/>
    </location>
</feature>
<proteinExistence type="predicted"/>
<evidence type="ECO:0000256" key="7">
    <source>
        <dbReference type="ARBA" id="ARBA00022982"/>
    </source>
</evidence>
<keyword evidence="4" id="KW-0349">Heme</keyword>
<evidence type="ECO:0000256" key="4">
    <source>
        <dbReference type="ARBA" id="ARBA00022617"/>
    </source>
</evidence>
<accession>Q088E5</accession>
<evidence type="ECO:0000256" key="5">
    <source>
        <dbReference type="ARBA" id="ARBA00022723"/>
    </source>
</evidence>
<evidence type="ECO:0000313" key="11">
    <source>
        <dbReference type="Proteomes" id="UP000000684"/>
    </source>
</evidence>
<keyword evidence="7" id="KW-0249">Electron transport</keyword>
<dbReference type="GO" id="GO:0042597">
    <property type="term" value="C:periplasmic space"/>
    <property type="evidence" value="ECO:0007669"/>
    <property type="project" value="UniProtKB-SubCell"/>
</dbReference>
<dbReference type="InterPro" id="IPR012286">
    <property type="entry name" value="Tetrahaem_cytochrome"/>
</dbReference>
<keyword evidence="6" id="KW-0574">Periplasm</keyword>
<dbReference type="InterPro" id="IPR036280">
    <property type="entry name" value="Multihaem_cyt_sf"/>
</dbReference>
<dbReference type="STRING" id="318167.Sfri_0509"/>